<evidence type="ECO:0000259" key="2">
    <source>
        <dbReference type="Pfam" id="PF13439"/>
    </source>
</evidence>
<dbReference type="KEGG" id="gtn:GTNG_3255"/>
<evidence type="ECO:0000259" key="1">
    <source>
        <dbReference type="Pfam" id="PF00534"/>
    </source>
</evidence>
<dbReference type="Pfam" id="PF13439">
    <property type="entry name" value="Glyco_transf_4"/>
    <property type="match status" value="1"/>
</dbReference>
<dbReference type="InterPro" id="IPR050194">
    <property type="entry name" value="Glycosyltransferase_grp1"/>
</dbReference>
<dbReference type="InterPro" id="IPR001296">
    <property type="entry name" value="Glyco_trans_1"/>
</dbReference>
<dbReference type="GO" id="GO:0016757">
    <property type="term" value="F:glycosyltransferase activity"/>
    <property type="evidence" value="ECO:0007669"/>
    <property type="project" value="InterPro"/>
</dbReference>
<dbReference type="HOGENOM" id="CLU_009583_0_1_9"/>
<dbReference type="eggNOG" id="COG0438">
    <property type="taxonomic scope" value="Bacteria"/>
</dbReference>
<organism evidence="3 4">
    <name type="scientific">Geobacillus thermodenitrificans (strain NG80-2)</name>
    <dbReference type="NCBI Taxonomy" id="420246"/>
    <lineage>
        <taxon>Bacteria</taxon>
        <taxon>Bacillati</taxon>
        <taxon>Bacillota</taxon>
        <taxon>Bacilli</taxon>
        <taxon>Bacillales</taxon>
        <taxon>Anoxybacillaceae</taxon>
        <taxon>Geobacillus</taxon>
    </lineage>
</organism>
<evidence type="ECO:0000313" key="3">
    <source>
        <dbReference type="EMBL" id="ABO68594.1"/>
    </source>
</evidence>
<dbReference type="PANTHER" id="PTHR45947:SF3">
    <property type="entry name" value="SULFOQUINOVOSYL TRANSFERASE SQD2"/>
    <property type="match status" value="1"/>
</dbReference>
<keyword evidence="3" id="KW-0808">Transferase</keyword>
<dbReference type="SUPFAM" id="SSF53756">
    <property type="entry name" value="UDP-Glycosyltransferase/glycogen phosphorylase"/>
    <property type="match status" value="1"/>
</dbReference>
<feature type="domain" description="Glycosyl transferase family 1" evidence="1">
    <location>
        <begin position="181"/>
        <end position="327"/>
    </location>
</feature>
<name>A4ITE0_GEOTN</name>
<dbReference type="CAZy" id="GT4">
    <property type="family name" value="Glycosyltransferase Family 4"/>
</dbReference>
<dbReference type="AlphaFoldDB" id="A4ITE0"/>
<gene>
    <name evidence="3" type="ordered locus">GTNG_3255</name>
</gene>
<feature type="domain" description="Glycosyltransferase subfamily 4-like N-terminal" evidence="2">
    <location>
        <begin position="9"/>
        <end position="171"/>
    </location>
</feature>
<dbReference type="RefSeq" id="WP_011888358.1">
    <property type="nucleotide sequence ID" value="NC_009328.1"/>
</dbReference>
<reference evidence="3 4" key="1">
    <citation type="journal article" date="2007" name="Proc. Natl. Acad. Sci. U.S.A.">
        <title>Genome and proteome of long-chain alkane degrading Geobacillus thermodenitrificans NG80-2 isolated from a deep-subsurface oil reservoir.</title>
        <authorList>
            <person name="Feng L."/>
            <person name="Wang W."/>
            <person name="Cheng J."/>
            <person name="Ren Y."/>
            <person name="Zhao G."/>
            <person name="Gao C."/>
            <person name="Tang Y."/>
            <person name="Liu X."/>
            <person name="Han W."/>
            <person name="Peng X."/>
            <person name="Liu R."/>
            <person name="Wang L."/>
        </authorList>
    </citation>
    <scope>NUCLEOTIDE SEQUENCE [LARGE SCALE GENOMIC DNA]</scope>
    <source>
        <strain evidence="3 4">NG80-2</strain>
    </source>
</reference>
<dbReference type="InterPro" id="IPR028098">
    <property type="entry name" value="Glyco_trans_4-like_N"/>
</dbReference>
<accession>A4ITE0</accession>
<dbReference type="EMBL" id="CP000557">
    <property type="protein sequence ID" value="ABO68594.1"/>
    <property type="molecule type" value="Genomic_DNA"/>
</dbReference>
<dbReference type="Gene3D" id="3.40.50.2000">
    <property type="entry name" value="Glycogen Phosphorylase B"/>
    <property type="match status" value="2"/>
</dbReference>
<evidence type="ECO:0000313" key="4">
    <source>
        <dbReference type="Proteomes" id="UP000001578"/>
    </source>
</evidence>
<protein>
    <submittedName>
        <fullName evidence="3">Glycosyltransferase</fullName>
    </submittedName>
</protein>
<sequence>MHVAEYTKGGVATYLENVISFQKKHSEISKVYLVCSAVHAADFERMMCEKFQVLKYDYERHPKYFLSAIKKINEYIESVSPDIIHIHSSFAGVFVRLLYFIKRKKAKIVYCSHGWSFLMDTGNVKKRVYAFLEKVLSLKTDKIINISEYEYKNSIKYGLPKEKSITILNGVSNFCDIDFQKNDINLKVDKNKINLLFVGRFDKQKGLDILVDFFHKYRLEHIMLYVIGEPVLGDLSFTFPDNIKHLGWVPNQLIDDYYKQFDAVIMPSRWEGFGLVAIEAMKNKLPVIASNRGALPEIIEHNTNGYIFDLNKEEELLNILRGLNKEQLKQMGLKGYKIFKNKFSSESMNESILHVYRELLDASSVSS</sequence>
<dbReference type="Proteomes" id="UP000001578">
    <property type="component" value="Chromosome"/>
</dbReference>
<dbReference type="Pfam" id="PF00534">
    <property type="entry name" value="Glycos_transf_1"/>
    <property type="match status" value="1"/>
</dbReference>
<dbReference type="PANTHER" id="PTHR45947">
    <property type="entry name" value="SULFOQUINOVOSYL TRANSFERASE SQD2"/>
    <property type="match status" value="1"/>
</dbReference>
<proteinExistence type="predicted"/>